<comment type="caution">
    <text evidence="2">The sequence shown here is derived from an EMBL/GenBank/DDBJ whole genome shotgun (WGS) entry which is preliminary data.</text>
</comment>
<dbReference type="InterPro" id="IPR020845">
    <property type="entry name" value="AMP-binding_CS"/>
</dbReference>
<protein>
    <recommendedName>
        <fullName evidence="1">AMP-dependent synthetase/ligase domain-containing protein</fullName>
    </recommendedName>
</protein>
<dbReference type="GO" id="GO:0030729">
    <property type="term" value="F:acetoacetate-CoA ligase activity"/>
    <property type="evidence" value="ECO:0007669"/>
    <property type="project" value="TreeGrafter"/>
</dbReference>
<organism evidence="2 3">
    <name type="scientific">Cercospora berteroae</name>
    <dbReference type="NCBI Taxonomy" id="357750"/>
    <lineage>
        <taxon>Eukaryota</taxon>
        <taxon>Fungi</taxon>
        <taxon>Dikarya</taxon>
        <taxon>Ascomycota</taxon>
        <taxon>Pezizomycotina</taxon>
        <taxon>Dothideomycetes</taxon>
        <taxon>Dothideomycetidae</taxon>
        <taxon>Mycosphaerellales</taxon>
        <taxon>Mycosphaerellaceae</taxon>
        <taxon>Cercospora</taxon>
    </lineage>
</organism>
<dbReference type="EMBL" id="PNEN01000521">
    <property type="protein sequence ID" value="PPJ56235.1"/>
    <property type="molecule type" value="Genomic_DNA"/>
</dbReference>
<evidence type="ECO:0000259" key="1">
    <source>
        <dbReference type="Pfam" id="PF00501"/>
    </source>
</evidence>
<evidence type="ECO:0000313" key="2">
    <source>
        <dbReference type="EMBL" id="PPJ56235.1"/>
    </source>
</evidence>
<dbReference type="Gene3D" id="3.40.50.12780">
    <property type="entry name" value="N-terminal domain of ligase-like"/>
    <property type="match status" value="1"/>
</dbReference>
<keyword evidence="3" id="KW-1185">Reference proteome</keyword>
<dbReference type="InterPro" id="IPR042099">
    <property type="entry name" value="ANL_N_sf"/>
</dbReference>
<dbReference type="PROSITE" id="PS00455">
    <property type="entry name" value="AMP_BINDING"/>
    <property type="match status" value="1"/>
</dbReference>
<dbReference type="OrthoDB" id="10253869at2759"/>
<dbReference type="Pfam" id="PF00501">
    <property type="entry name" value="AMP-binding"/>
    <property type="match status" value="1"/>
</dbReference>
<sequence>MTPKPAYVPPAGIRTPLEDFMEHIEWHYGIKISSYHDLHNFSVNRMNEFWLSFWKFAGIKASRHPTTAVDEKLRIDQFPRFFEHARLNFAENLLCGNDDDLAIISINERTLDSPERYIWQDMREMTAKFAAALTAVGIGRGDYMVSIGSNCARSLGVLLAAASIGAVIANFATDIGEKALNDRLEQLRPKLIIAETEYAYNGKTHNIGDKITRCYLTSSKRQQCELITIGTDTNIACQHRNFADFDALGANAKLIFAQLPFNTPFLVMFSSGTTGPPKGIVHGHGGLVLNGAKEFLLHHGFGPRDLYIHFSNIGWTLWNISIGALFCRTPMLLYDGSPFYPNPDTLLRKLFSHGITGLGAGPRYYAELQKHNVKVKDYATKLHSIYSTGAVLTSSLATWLIECFGPNICQVQFSGGTELCGSFFYGTRSLPSYSGECAVKALGMDMDTFDPAGQPAKPGERGELVCKKPFPNMPVMFLNDPDKKKYHAAYFEGFEYVWTHGDFVRMNPETGGTYVLGRSDGVLNPSGIRFGSAEIYAVLESEEVKSIGIVDAFVVGQQRSDGKYQDDTESVLLFLKCAEEAQSGTIHPPAKVMEVVTKKIASDLSRRHVPHFIFEMDEIPYNVNGKKLEVLVKKVINGGPDVLAKLKMTDDEARMMQKYVAFYDIDKVEKARSKL</sequence>
<dbReference type="SUPFAM" id="SSF56801">
    <property type="entry name" value="Acetyl-CoA synthetase-like"/>
    <property type="match status" value="1"/>
</dbReference>
<dbReference type="PANTHER" id="PTHR42921">
    <property type="entry name" value="ACETOACETYL-COA SYNTHETASE"/>
    <property type="match status" value="1"/>
</dbReference>
<accession>A0A2S6C937</accession>
<dbReference type="Proteomes" id="UP000237631">
    <property type="component" value="Unassembled WGS sequence"/>
</dbReference>
<dbReference type="AlphaFoldDB" id="A0A2S6C937"/>
<evidence type="ECO:0000313" key="3">
    <source>
        <dbReference type="Proteomes" id="UP000237631"/>
    </source>
</evidence>
<gene>
    <name evidence="2" type="ORF">CBER1_06381</name>
</gene>
<dbReference type="InterPro" id="IPR045851">
    <property type="entry name" value="AMP-bd_C_sf"/>
</dbReference>
<dbReference type="Gene3D" id="3.30.300.30">
    <property type="match status" value="1"/>
</dbReference>
<proteinExistence type="predicted"/>
<dbReference type="STRING" id="357750.A0A2S6C937"/>
<name>A0A2S6C937_9PEZI</name>
<dbReference type="PANTHER" id="PTHR42921:SF4">
    <property type="entry name" value="ACETOACETYL-COA SYNTHASE (AFU_ORTHOLOGUE AFUA_8G04770)"/>
    <property type="match status" value="1"/>
</dbReference>
<reference evidence="3" key="1">
    <citation type="journal article" date="2017" name="bioRxiv">
        <title>Conservation of a gene cluster reveals novel cercosporin biosynthetic mechanisms and extends production to the genus Colletotrichum.</title>
        <authorList>
            <person name="de Jonge R."/>
            <person name="Ebert M.K."/>
            <person name="Huitt-Roehl C.R."/>
            <person name="Pal P."/>
            <person name="Suttle J.C."/>
            <person name="Spanner R.E."/>
            <person name="Neubauer J.D."/>
            <person name="Jurick W.M.II."/>
            <person name="Stott K.A."/>
            <person name="Secor G.A."/>
            <person name="Thomma B.P.H.J."/>
            <person name="Van de Peer Y."/>
            <person name="Townsend C.A."/>
            <person name="Bolton M.D."/>
        </authorList>
    </citation>
    <scope>NUCLEOTIDE SEQUENCE [LARGE SCALE GENOMIC DNA]</scope>
    <source>
        <strain evidence="3">CBS538.71</strain>
    </source>
</reference>
<feature type="domain" description="AMP-dependent synthetase/ligase" evidence="1">
    <location>
        <begin position="105"/>
        <end position="469"/>
    </location>
</feature>
<dbReference type="InterPro" id="IPR000873">
    <property type="entry name" value="AMP-dep_synth/lig_dom"/>
</dbReference>